<evidence type="ECO:0000313" key="1">
    <source>
        <dbReference type="EMBL" id="GFT27358.1"/>
    </source>
</evidence>
<protein>
    <submittedName>
        <fullName evidence="1">Uncharacterized protein</fullName>
    </submittedName>
</protein>
<accession>A0A8X6NPN1</accession>
<evidence type="ECO:0000313" key="2">
    <source>
        <dbReference type="Proteomes" id="UP000887013"/>
    </source>
</evidence>
<organism evidence="1 2">
    <name type="scientific">Nephila pilipes</name>
    <name type="common">Giant wood spider</name>
    <name type="synonym">Nephila maculata</name>
    <dbReference type="NCBI Taxonomy" id="299642"/>
    <lineage>
        <taxon>Eukaryota</taxon>
        <taxon>Metazoa</taxon>
        <taxon>Ecdysozoa</taxon>
        <taxon>Arthropoda</taxon>
        <taxon>Chelicerata</taxon>
        <taxon>Arachnida</taxon>
        <taxon>Araneae</taxon>
        <taxon>Araneomorphae</taxon>
        <taxon>Entelegynae</taxon>
        <taxon>Araneoidea</taxon>
        <taxon>Nephilidae</taxon>
        <taxon>Nephila</taxon>
    </lineage>
</organism>
<gene>
    <name evidence="1" type="ORF">NPIL_452251</name>
</gene>
<dbReference type="EMBL" id="BMAW01012179">
    <property type="protein sequence ID" value="GFT27358.1"/>
    <property type="molecule type" value="Genomic_DNA"/>
</dbReference>
<reference evidence="1" key="1">
    <citation type="submission" date="2020-08" db="EMBL/GenBank/DDBJ databases">
        <title>Multicomponent nature underlies the extraordinary mechanical properties of spider dragline silk.</title>
        <authorList>
            <person name="Kono N."/>
            <person name="Nakamura H."/>
            <person name="Mori M."/>
            <person name="Yoshida Y."/>
            <person name="Ohtoshi R."/>
            <person name="Malay A.D."/>
            <person name="Moran D.A.P."/>
            <person name="Tomita M."/>
            <person name="Numata K."/>
            <person name="Arakawa K."/>
        </authorList>
    </citation>
    <scope>NUCLEOTIDE SEQUENCE</scope>
</reference>
<keyword evidence="2" id="KW-1185">Reference proteome</keyword>
<name>A0A8X6NPN1_NEPPI</name>
<comment type="caution">
    <text evidence="1">The sequence shown here is derived from an EMBL/GenBank/DDBJ whole genome shotgun (WGS) entry which is preliminary data.</text>
</comment>
<sequence>MPNVMQPAWHSTVQTQLPEPLLVEPISNHPFLTGASEEYLQAGEGSLHWDRDKCRNVRYRSGIEMCSGKENRRNVKLQMQKLNTQV</sequence>
<proteinExistence type="predicted"/>
<dbReference type="AlphaFoldDB" id="A0A8X6NPN1"/>
<dbReference type="Proteomes" id="UP000887013">
    <property type="component" value="Unassembled WGS sequence"/>
</dbReference>